<evidence type="ECO:0000259" key="3">
    <source>
        <dbReference type="Pfam" id="PF01551"/>
    </source>
</evidence>
<evidence type="ECO:0000313" key="5">
    <source>
        <dbReference type="Proteomes" id="UP000198366"/>
    </source>
</evidence>
<gene>
    <name evidence="4" type="ORF">BCM300_01588</name>
</gene>
<sequence>MVFLDRRLIVMVTDSKGSRYINVHILFRQISLYALLSVVGSLLFLGVSLLVLNKEIRNIEKQHALITKEFEKKRETNEKLSLQMDEFLDDLQLSGERINDLEEVVGVNRPEEEKEEGNFSSRLDVAGITGLQKSFIMRLIPNDYPLESYRRVSAAFNKRMHPILHVLHNHTGLDLSTAINTPVYASASGVVGLASKGWNGGYGNLIKVFHPFGFKTYYAHLNKIVVKTGEFVKKGQLIGYSGNTGMSTGPHLHYEVRFLDQPINPMSFTKWNMKDFEEVFNKERSIRWQSLITIINRLMQKQDQRLSSLKAPK</sequence>
<dbReference type="PANTHER" id="PTHR21666">
    <property type="entry name" value="PEPTIDASE-RELATED"/>
    <property type="match status" value="1"/>
</dbReference>
<dbReference type="FunFam" id="2.70.70.10:FF:000006">
    <property type="entry name" value="M23 family peptidase"/>
    <property type="match status" value="1"/>
</dbReference>
<dbReference type="InterPro" id="IPR011055">
    <property type="entry name" value="Dup_hybrid_motif"/>
</dbReference>
<keyword evidence="2" id="KW-0812">Transmembrane</keyword>
<keyword evidence="2" id="KW-1133">Transmembrane helix</keyword>
<evidence type="ECO:0000256" key="2">
    <source>
        <dbReference type="SAM" id="Phobius"/>
    </source>
</evidence>
<dbReference type="Proteomes" id="UP000198366">
    <property type="component" value="Chromosome I"/>
</dbReference>
<feature type="domain" description="M23ase beta-sheet core" evidence="3">
    <location>
        <begin position="169"/>
        <end position="265"/>
    </location>
</feature>
<reference evidence="4 5" key="1">
    <citation type="submission" date="2016-12" db="EMBL/GenBank/DDBJ databases">
        <authorList>
            <person name="Song W.-J."/>
            <person name="Kurnit D.M."/>
        </authorList>
    </citation>
    <scope>NUCLEOTIDE SEQUENCE [LARGE SCALE GENOMIC DNA]</scope>
    <source>
        <strain evidence="4">BCM-300</strain>
    </source>
</reference>
<dbReference type="EMBL" id="LT837687">
    <property type="protein sequence ID" value="SMA53546.1"/>
    <property type="molecule type" value="Genomic_DNA"/>
</dbReference>
<dbReference type="Gene3D" id="2.70.70.10">
    <property type="entry name" value="Glucose Permease (Domain IIA)"/>
    <property type="match status" value="1"/>
</dbReference>
<organism evidence="4 5">
    <name type="scientific">Helicobacter pylori</name>
    <name type="common">Campylobacter pylori</name>
    <dbReference type="NCBI Taxonomy" id="210"/>
    <lineage>
        <taxon>Bacteria</taxon>
        <taxon>Pseudomonadati</taxon>
        <taxon>Campylobacterota</taxon>
        <taxon>Epsilonproteobacteria</taxon>
        <taxon>Campylobacterales</taxon>
        <taxon>Helicobacteraceae</taxon>
        <taxon>Helicobacter</taxon>
    </lineage>
</organism>
<name>A0A238GXD2_HELPX</name>
<feature type="transmembrane region" description="Helical" evidence="2">
    <location>
        <begin position="30"/>
        <end position="52"/>
    </location>
</feature>
<evidence type="ECO:0000256" key="1">
    <source>
        <dbReference type="ARBA" id="ARBA00022729"/>
    </source>
</evidence>
<dbReference type="PANTHER" id="PTHR21666:SF289">
    <property type="entry name" value="L-ALA--D-GLU ENDOPEPTIDASE"/>
    <property type="match status" value="1"/>
</dbReference>
<dbReference type="Pfam" id="PF01551">
    <property type="entry name" value="Peptidase_M23"/>
    <property type="match status" value="1"/>
</dbReference>
<dbReference type="SUPFAM" id="SSF51261">
    <property type="entry name" value="Duplicated hybrid motif"/>
    <property type="match status" value="1"/>
</dbReference>
<keyword evidence="1" id="KW-0732">Signal</keyword>
<dbReference type="InterPro" id="IPR050570">
    <property type="entry name" value="Cell_wall_metabolism_enzyme"/>
</dbReference>
<proteinExistence type="predicted"/>
<dbReference type="GO" id="GO:0004222">
    <property type="term" value="F:metalloendopeptidase activity"/>
    <property type="evidence" value="ECO:0007669"/>
    <property type="project" value="TreeGrafter"/>
</dbReference>
<dbReference type="CDD" id="cd12797">
    <property type="entry name" value="M23_peptidase"/>
    <property type="match status" value="1"/>
</dbReference>
<protein>
    <submittedName>
        <fullName evidence="4">ToxR-activated gene (TagE)</fullName>
    </submittedName>
</protein>
<keyword evidence="2" id="KW-0472">Membrane</keyword>
<accession>A0A238GXD2</accession>
<dbReference type="AlphaFoldDB" id="A0A238GXD2"/>
<dbReference type="InterPro" id="IPR016047">
    <property type="entry name" value="M23ase_b-sheet_dom"/>
</dbReference>
<evidence type="ECO:0000313" key="4">
    <source>
        <dbReference type="EMBL" id="SMA53546.1"/>
    </source>
</evidence>